<dbReference type="InterPro" id="IPR055256">
    <property type="entry name" value="KH_1_KHDC4/BBP-like"/>
</dbReference>
<dbReference type="eggNOG" id="KOG1960">
    <property type="taxonomic scope" value="Eukaryota"/>
</dbReference>
<dbReference type="InterPro" id="IPR036612">
    <property type="entry name" value="KH_dom_type_1_sf"/>
</dbReference>
<dbReference type="GO" id="GO:0005634">
    <property type="term" value="C:nucleus"/>
    <property type="evidence" value="ECO:0007669"/>
    <property type="project" value="InterPro"/>
</dbReference>
<dbReference type="SUPFAM" id="SSF54791">
    <property type="entry name" value="Eukaryotic type KH-domain (KH-domain type I)"/>
    <property type="match status" value="1"/>
</dbReference>
<proteinExistence type="predicted"/>
<dbReference type="Gene3D" id="3.30.1370.10">
    <property type="entry name" value="K Homology domain, type 1"/>
    <property type="match status" value="1"/>
</dbReference>
<protein>
    <recommendedName>
        <fullName evidence="1">Protein RIK</fullName>
    </recommendedName>
    <alternativeName>
        <fullName evidence="2">Rough sheath 2-interacting KH domain protein</fullName>
    </alternativeName>
</protein>
<accession>A0A0D3FFF0</accession>
<feature type="domain" description="ATP-dependent RNA helicase PRP5/DDX46/KHDC4 KH" evidence="5">
    <location>
        <begin position="105"/>
        <end position="193"/>
    </location>
</feature>
<sequence length="716" mass="75922">MTEDRAPKVPDEPAAAAAKQRKKRKWDQPAEDVVAAAAAAAAVAGLPVVNIGALSGVSIPGAAGPLGNIVAVPYTLPVHLAPSVLQTAAAAVQKLSQAKMPDELIAREIVINDTDPSVRYKLTKRQTQEEIQRCTSTVIITRGRYHPPNGQTDGEKPLYLHISAGSQLKDTAERIKAVDRAASMIEEILKQGPNPEGTIQSNGQIHHLTLQLGFVVQIPVLFTRGKEKKTNLEAFSGIPIGMGETVFVLLDQYINHIMNETGVTVVLRGKGSGTPVNCHAEASQQPLHLYISSMHVKNLEAAKVLAENLLDTIAAEFGASRISSSKVYGAVPPPQQLLDGVQTSGTIPDVHPTLGPNVLTGASHSFASTGANASLVAPSVTSQSGAPSYSVVPPPSNLICPSQPANGGTFYGGYGGIYPQATPLQQVALTLKHASSSSTQVVSATSTSTSTVAMVNPCSHAEADKRSQRRKFQELPVSQGATTEVQVFSLTLSEAHRVNSQQRSKFVKTGLDGLGNMTNSSIEPPIKVQPGSNGMLLQDQPHVSAHPSASKNMLPPPPPPPRNMLPPPPKSMPPPPPKFPSNEMSRNEDRCADLNKPMAPPKSMPPPPPKSMPPPPPKFPSNEMSRNEDRRSDLNKPMAPPRSLDVSSVSPPNLYSAQLPSKEPRVVKPGGASVSDTLLKLMDYGDDDEEDNIDETNSVLGGNPTSISGQKPFWAV</sequence>
<evidence type="ECO:0000256" key="2">
    <source>
        <dbReference type="ARBA" id="ARBA00081001"/>
    </source>
</evidence>
<reference evidence="6" key="1">
    <citation type="journal article" date="2009" name="Rice">
        <title>De Novo Next Generation Sequencing of Plant Genomes.</title>
        <authorList>
            <person name="Rounsley S."/>
            <person name="Marri P.R."/>
            <person name="Yu Y."/>
            <person name="He R."/>
            <person name="Sisneros N."/>
            <person name="Goicoechea J.L."/>
            <person name="Lee S.J."/>
            <person name="Angelova A."/>
            <person name="Kudrna D."/>
            <person name="Luo M."/>
            <person name="Affourtit J."/>
            <person name="Desany B."/>
            <person name="Knight J."/>
            <person name="Niazi F."/>
            <person name="Egholm M."/>
            <person name="Wing R.A."/>
        </authorList>
    </citation>
    <scope>NUCLEOTIDE SEQUENCE [LARGE SCALE GENOMIC DNA]</scope>
    <source>
        <strain evidence="6">cv. IRGC 105608</strain>
    </source>
</reference>
<dbReference type="GO" id="GO:0003723">
    <property type="term" value="F:RNA binding"/>
    <property type="evidence" value="ECO:0007669"/>
    <property type="project" value="InterPro"/>
</dbReference>
<dbReference type="AlphaFoldDB" id="A0A0D3FFF0"/>
<feature type="domain" description="KHDC4/BBP-like KH-domain type I" evidence="4">
    <location>
        <begin position="251"/>
        <end position="311"/>
    </location>
</feature>
<dbReference type="PANTHER" id="PTHR15744">
    <property type="entry name" value="BLOM7"/>
    <property type="match status" value="1"/>
</dbReference>
<dbReference type="FunFam" id="3.30.1370.10:FF:000037">
    <property type="entry name" value="KH domain protein"/>
    <property type="match status" value="1"/>
</dbReference>
<reference evidence="6" key="2">
    <citation type="submission" date="2015-03" db="UniProtKB">
        <authorList>
            <consortium name="EnsemblPlants"/>
        </authorList>
    </citation>
    <scope>IDENTIFICATION</scope>
</reference>
<feature type="compositionally biased region" description="Acidic residues" evidence="3">
    <location>
        <begin position="685"/>
        <end position="694"/>
    </location>
</feature>
<evidence type="ECO:0000313" key="7">
    <source>
        <dbReference type="Proteomes" id="UP000026960"/>
    </source>
</evidence>
<feature type="compositionally biased region" description="Basic and acidic residues" evidence="3">
    <location>
        <begin position="1"/>
        <end position="11"/>
    </location>
</feature>
<dbReference type="Gramene" id="OBART03G08240.2">
    <property type="protein sequence ID" value="OBART03G08240.2"/>
    <property type="gene ID" value="OBART03G08240"/>
</dbReference>
<feature type="region of interest" description="Disordered" evidence="3">
    <location>
        <begin position="516"/>
        <end position="672"/>
    </location>
</feature>
<name>A0A0D3FFF0_9ORYZ</name>
<feature type="compositionally biased region" description="Polar residues" evidence="3">
    <location>
        <begin position="645"/>
        <end position="659"/>
    </location>
</feature>
<dbReference type="PaxDb" id="65489-OBART03G08240.2"/>
<dbReference type="InterPro" id="IPR056149">
    <property type="entry name" value="PRP5/DDX46/KHDC4_KH"/>
</dbReference>
<dbReference type="InterPro" id="IPR031121">
    <property type="entry name" value="RIK/BLOM7"/>
</dbReference>
<keyword evidence="7" id="KW-1185">Reference proteome</keyword>
<feature type="compositionally biased region" description="Pro residues" evidence="3">
    <location>
        <begin position="554"/>
        <end position="579"/>
    </location>
</feature>
<dbReference type="CDD" id="cd22471">
    <property type="entry name" value="KH-I_RIK_like_rpt1"/>
    <property type="match status" value="1"/>
</dbReference>
<organism evidence="6">
    <name type="scientific">Oryza barthii</name>
    <dbReference type="NCBI Taxonomy" id="65489"/>
    <lineage>
        <taxon>Eukaryota</taxon>
        <taxon>Viridiplantae</taxon>
        <taxon>Streptophyta</taxon>
        <taxon>Embryophyta</taxon>
        <taxon>Tracheophyta</taxon>
        <taxon>Spermatophyta</taxon>
        <taxon>Magnoliopsida</taxon>
        <taxon>Liliopsida</taxon>
        <taxon>Poales</taxon>
        <taxon>Poaceae</taxon>
        <taxon>BOP clade</taxon>
        <taxon>Oryzoideae</taxon>
        <taxon>Oryzeae</taxon>
        <taxon>Oryzinae</taxon>
        <taxon>Oryza</taxon>
    </lineage>
</organism>
<evidence type="ECO:0000259" key="4">
    <source>
        <dbReference type="Pfam" id="PF22675"/>
    </source>
</evidence>
<feature type="compositionally biased region" description="Pro residues" evidence="3">
    <location>
        <begin position="598"/>
        <end position="619"/>
    </location>
</feature>
<feature type="compositionally biased region" description="Polar residues" evidence="3">
    <location>
        <begin position="696"/>
        <end position="709"/>
    </location>
</feature>
<dbReference type="Proteomes" id="UP000026960">
    <property type="component" value="Chromosome 3"/>
</dbReference>
<feature type="region of interest" description="Disordered" evidence="3">
    <location>
        <begin position="1"/>
        <end position="26"/>
    </location>
</feature>
<dbReference type="PANTHER" id="PTHR15744:SF0">
    <property type="entry name" value="KH HOMOLOGY DOMAIN-CONTAINING PROTEIN 4"/>
    <property type="match status" value="1"/>
</dbReference>
<evidence type="ECO:0000259" key="5">
    <source>
        <dbReference type="Pfam" id="PF23469"/>
    </source>
</evidence>
<dbReference type="EnsemblPlants" id="OBART03G08240.2">
    <property type="protein sequence ID" value="OBART03G08240.2"/>
    <property type="gene ID" value="OBART03G08240"/>
</dbReference>
<evidence type="ECO:0000313" key="6">
    <source>
        <dbReference type="EnsemblPlants" id="OBART03G08240.2"/>
    </source>
</evidence>
<dbReference type="Pfam" id="PF23469">
    <property type="entry name" value="KH_12"/>
    <property type="match status" value="1"/>
</dbReference>
<evidence type="ECO:0000256" key="3">
    <source>
        <dbReference type="SAM" id="MobiDB-lite"/>
    </source>
</evidence>
<evidence type="ECO:0000256" key="1">
    <source>
        <dbReference type="ARBA" id="ARBA00070402"/>
    </source>
</evidence>
<feature type="compositionally biased region" description="Basic and acidic residues" evidence="3">
    <location>
        <begin position="625"/>
        <end position="634"/>
    </location>
</feature>
<feature type="region of interest" description="Disordered" evidence="3">
    <location>
        <begin position="685"/>
        <end position="716"/>
    </location>
</feature>
<dbReference type="STRING" id="65489.A0A0D3FFF0"/>
<dbReference type="Pfam" id="PF22675">
    <property type="entry name" value="KH-I_KHDC4-BBP"/>
    <property type="match status" value="1"/>
</dbReference>